<evidence type="ECO:0000313" key="2">
    <source>
        <dbReference type="Proteomes" id="UP000606786"/>
    </source>
</evidence>
<gene>
    <name evidence="1" type="ORF">CCAP1982_LOCUS20766</name>
</gene>
<dbReference type="Proteomes" id="UP000606786">
    <property type="component" value="Unassembled WGS sequence"/>
</dbReference>
<accession>A0A811VEM0</accession>
<protein>
    <submittedName>
        <fullName evidence="1">(Mediterranean fruit fly) hypothetical protein</fullName>
    </submittedName>
</protein>
<dbReference type="EMBL" id="CAJHJT010000056">
    <property type="protein sequence ID" value="CAD7012659.1"/>
    <property type="molecule type" value="Genomic_DNA"/>
</dbReference>
<organism evidence="1 2">
    <name type="scientific">Ceratitis capitata</name>
    <name type="common">Mediterranean fruit fly</name>
    <name type="synonym">Tephritis capitata</name>
    <dbReference type="NCBI Taxonomy" id="7213"/>
    <lineage>
        <taxon>Eukaryota</taxon>
        <taxon>Metazoa</taxon>
        <taxon>Ecdysozoa</taxon>
        <taxon>Arthropoda</taxon>
        <taxon>Hexapoda</taxon>
        <taxon>Insecta</taxon>
        <taxon>Pterygota</taxon>
        <taxon>Neoptera</taxon>
        <taxon>Endopterygota</taxon>
        <taxon>Diptera</taxon>
        <taxon>Brachycera</taxon>
        <taxon>Muscomorpha</taxon>
        <taxon>Tephritoidea</taxon>
        <taxon>Tephritidae</taxon>
        <taxon>Ceratitis</taxon>
        <taxon>Ceratitis</taxon>
    </lineage>
</organism>
<sequence>MLSLIFHFTLSGGGRIWGTENLDVIHETPLTVVKSLESTGKNQYEYLGHHSSCCMGIDFVSDIRVRIAQALYWHNTDSAAVGCCLRTLSAAATDRLMESTNNKRPLDEESLQLLDIEVTSNQ</sequence>
<keyword evidence="2" id="KW-1185">Reference proteome</keyword>
<evidence type="ECO:0000313" key="1">
    <source>
        <dbReference type="EMBL" id="CAD7012659.1"/>
    </source>
</evidence>
<reference evidence="1" key="1">
    <citation type="submission" date="2020-11" db="EMBL/GenBank/DDBJ databases">
        <authorList>
            <person name="Whitehead M."/>
        </authorList>
    </citation>
    <scope>NUCLEOTIDE SEQUENCE</scope>
    <source>
        <strain evidence="1">EGII</strain>
    </source>
</reference>
<comment type="caution">
    <text evidence="1">The sequence shown here is derived from an EMBL/GenBank/DDBJ whole genome shotgun (WGS) entry which is preliminary data.</text>
</comment>
<proteinExistence type="predicted"/>
<dbReference type="AlphaFoldDB" id="A0A811VEM0"/>
<name>A0A811VEM0_CERCA</name>